<gene>
    <name evidence="2" type="ORF">D915_004278</name>
</gene>
<feature type="region of interest" description="Disordered" evidence="1">
    <location>
        <begin position="321"/>
        <end position="350"/>
    </location>
</feature>
<dbReference type="EMBL" id="JXXN02001629">
    <property type="protein sequence ID" value="THD24382.1"/>
    <property type="molecule type" value="Genomic_DNA"/>
</dbReference>
<comment type="caution">
    <text evidence="2">The sequence shown here is derived from an EMBL/GenBank/DDBJ whole genome shotgun (WGS) entry which is preliminary data.</text>
</comment>
<dbReference type="AlphaFoldDB" id="A0A4E0RZ33"/>
<feature type="region of interest" description="Disordered" evidence="1">
    <location>
        <begin position="188"/>
        <end position="234"/>
    </location>
</feature>
<reference evidence="2" key="1">
    <citation type="submission" date="2019-03" db="EMBL/GenBank/DDBJ databases">
        <title>Improved annotation for the trematode Fasciola hepatica.</title>
        <authorList>
            <person name="Choi Y.-J."/>
            <person name="Martin J."/>
            <person name="Mitreva M."/>
        </authorList>
    </citation>
    <scope>NUCLEOTIDE SEQUENCE [LARGE SCALE GENOMIC DNA]</scope>
</reference>
<protein>
    <submittedName>
        <fullName evidence="2">Uncharacterized protein</fullName>
    </submittedName>
</protein>
<dbReference type="Proteomes" id="UP000230066">
    <property type="component" value="Unassembled WGS sequence"/>
</dbReference>
<organism evidence="2 3">
    <name type="scientific">Fasciola hepatica</name>
    <name type="common">Liver fluke</name>
    <dbReference type="NCBI Taxonomy" id="6192"/>
    <lineage>
        <taxon>Eukaryota</taxon>
        <taxon>Metazoa</taxon>
        <taxon>Spiralia</taxon>
        <taxon>Lophotrochozoa</taxon>
        <taxon>Platyhelminthes</taxon>
        <taxon>Trematoda</taxon>
        <taxon>Digenea</taxon>
        <taxon>Plagiorchiida</taxon>
        <taxon>Echinostomata</taxon>
        <taxon>Echinostomatoidea</taxon>
        <taxon>Fasciolidae</taxon>
        <taxon>Fasciola</taxon>
    </lineage>
</organism>
<feature type="compositionally biased region" description="Polar residues" evidence="1">
    <location>
        <begin position="212"/>
        <end position="229"/>
    </location>
</feature>
<feature type="region of interest" description="Disordered" evidence="1">
    <location>
        <begin position="1115"/>
        <end position="1139"/>
    </location>
</feature>
<accession>A0A4E0RZ33</accession>
<sequence length="1139" mass="122200">MSASEKNESDQCAQLFPHSITSVRSGSRDECHKVNENGECSLSVKQNLEINKSELHKGKSLFYFLDSPEVKQSSLSADSTTSTNEPSSGFMLISVKRLSKVKRINRTRSASSLSPYSVNDRHAINKNNIDPSSRDDSSHTTSSPMCEEEGLDDFHGSGSIEAEEFEDDEVDESEGVNEDDSTTIVVSTAGKMPNKFADTQRSFNSLPGPHVLTTNRPSQVHSSTQTLSRPDTPIGLREQCKMSTGLPLAQCRQSQKVPQTLPSGFSLSACDQHPNFSQGAQKSCANNPLEVFRYDSSIPDHGNVPVLPSFLTAHIQTNSSHYQSELDDDSRAPTSSVHTAPVSGHASPTNLPIPITTATTETLAVPGITSLCPSRPHPSTASMYYGPSSSLSLVAATAATGAANAAYGTVAGCVGVISSASTEPANWSNPPGVVRPSLVHSPYNLPLSNAQSHHAFSGLPLTCPLHPLSTGSSDVRSAQTISKTESDQLTADVVAISTASLPSLQPASRFRKARIHETVEQWCHGRLSIHDCHLKAVPDWVMDLQKKAPVLEQDISNALSQRVNCLSCLEQKALDRTGLQQSVGTTSQKGISDAYIHTAQSKVDENYLRRVLTRSPPRNNLFSFWDGGARVYCRLPKSSRLCIPPGVSEPSNLPPQPEDGDVLFIDRTLTGAGESRDVCAGPVDGSTKVIPDSTSGLNEETRLVDASVPENVSPSPAIFLPPNNADPATAYLRRQQVTAGGQLSYLSAQQESLIKAGDSLSADELSLPLSDIAQSSPGSTEYTNQSLHRELPPFQVNRAMAHQYSSENSRVQEPQTFLVRKRPVLESIPVMVPPTSPTFMGSGAGLTCQSGVSDAKRTELASHTSVNGSGPTDVPPVQSKIQRTMNGEYASSIPLGNCGAGGYHNVLPHLAANGLADPRPDSVKPSSLSSPTASFRSVIPYSHCSGATALLCEPVLPVTNVINGDLGASTMSSSSLLTDQLTQQYDHKTLSNRPACAPDSLPTVPPIKTNLNNGLDKDHTRDAKLSDLLSSRLETRINEGLDTIRMNIVSTVRDELLSAYSETAELLAEVDRLKDEVTRLRGYQAAFFALRPFVSVELWEHLNTQQARLQLLQSTPPLIPGSSGTSAPSVRKNSPQHVD</sequence>
<name>A0A4E0RZ33_FASHE</name>
<evidence type="ECO:0000256" key="1">
    <source>
        <dbReference type="SAM" id="MobiDB-lite"/>
    </source>
</evidence>
<keyword evidence="3" id="KW-1185">Reference proteome</keyword>
<evidence type="ECO:0000313" key="2">
    <source>
        <dbReference type="EMBL" id="THD24382.1"/>
    </source>
</evidence>
<proteinExistence type="predicted"/>
<evidence type="ECO:0000313" key="3">
    <source>
        <dbReference type="Proteomes" id="UP000230066"/>
    </source>
</evidence>
<feature type="region of interest" description="Disordered" evidence="1">
    <location>
        <begin position="110"/>
        <end position="156"/>
    </location>
</feature>